<organism evidence="2 3">
    <name type="scientific">Marinobacter iranensis</name>
    <dbReference type="NCBI Taxonomy" id="2962607"/>
    <lineage>
        <taxon>Bacteria</taxon>
        <taxon>Pseudomonadati</taxon>
        <taxon>Pseudomonadota</taxon>
        <taxon>Gammaproteobacteria</taxon>
        <taxon>Pseudomonadales</taxon>
        <taxon>Marinobacteraceae</taxon>
        <taxon>Marinobacter</taxon>
    </lineage>
</organism>
<evidence type="ECO:0000259" key="1">
    <source>
        <dbReference type="Pfam" id="PF19802"/>
    </source>
</evidence>
<gene>
    <name evidence="2" type="ORF">NLU14_07630</name>
</gene>
<dbReference type="RefSeq" id="WP_275705620.1">
    <property type="nucleotide sequence ID" value="NZ_JANCMW010000003.1"/>
</dbReference>
<keyword evidence="3" id="KW-1185">Reference proteome</keyword>
<sequence>MNSPDANELLTVASETLLSRILPAVPKDLEYDVRMIARAMAISSRECGKGRSIEEAEYDVLSGLVNRKHGCLDAAEMRKSLSQAIRSGLYDEHGPNRNALLEALRAITKGELELCNPKLVDCKKGPG</sequence>
<evidence type="ECO:0000313" key="3">
    <source>
        <dbReference type="Proteomes" id="UP001143391"/>
    </source>
</evidence>
<comment type="caution">
    <text evidence="2">The sequence shown here is derived from an EMBL/GenBank/DDBJ whole genome shotgun (WGS) entry which is preliminary data.</text>
</comment>
<name>A0ABT5YAI2_9GAMM</name>
<protein>
    <submittedName>
        <fullName evidence="2">DUF6285 domain-containing protein</fullName>
    </submittedName>
</protein>
<evidence type="ECO:0000313" key="2">
    <source>
        <dbReference type="EMBL" id="MDF0750100.1"/>
    </source>
</evidence>
<dbReference type="Pfam" id="PF19802">
    <property type="entry name" value="DUF6285"/>
    <property type="match status" value="1"/>
</dbReference>
<reference evidence="2" key="1">
    <citation type="submission" date="2022-07" db="EMBL/GenBank/DDBJ databases">
        <title>Marinobacter iranensis a new bacterium isolate from a hipersaline lake in Iran.</title>
        <authorList>
            <person name="Mohammad A.M.A."/>
            <person name="Cristina S.-P."/>
            <person name="Antonio V."/>
        </authorList>
    </citation>
    <scope>NUCLEOTIDE SEQUENCE</scope>
    <source>
        <strain evidence="2">71-i</strain>
    </source>
</reference>
<dbReference type="EMBL" id="JANCMW010000003">
    <property type="protein sequence ID" value="MDF0750100.1"/>
    <property type="molecule type" value="Genomic_DNA"/>
</dbReference>
<dbReference type="Proteomes" id="UP001143391">
    <property type="component" value="Unassembled WGS sequence"/>
</dbReference>
<accession>A0ABT5YAI2</accession>
<dbReference type="InterPro" id="IPR046252">
    <property type="entry name" value="DUF6285"/>
</dbReference>
<proteinExistence type="predicted"/>
<feature type="domain" description="DUF6285" evidence="1">
    <location>
        <begin position="23"/>
        <end position="118"/>
    </location>
</feature>